<dbReference type="InterPro" id="IPR005467">
    <property type="entry name" value="His_kinase_dom"/>
</dbReference>
<sequence length="896" mass="102496">MKNLYRRAMARLYSEGQEIQPRQPLEIALQESQSHWKDLFHLSPIGMVEISLEGRFLEVNASFCKFVGYSQAELMEFQLNEITHPDDRQMSWQLFCQLINQEISQFQLEKRYRHKDGNWVYAIVNGYLRLDAQGKPRSVMGQIQDITERKLAEEDIKQREEYLRLILNNIPQQVFWKDTNLVFRGCNKNWAEAAQLESQEYVIGKTDYDLFPDPKIGEFFRAQDRRVMASKQAEMHLIAPKQKPAADGRTLWLDISRIPMQDSQGNVIGILGVIEDITERKEIDEKLRLTQFSIEKSRDYFLFTDCNAQFFDVNEAACKTLGYSREELLQMKVKDIDEQAPDNAWPIPWEDLKQQGSFTFESVHRSKSGQDISVEITLSYLEYNKKEYGCAIVRDICDRKQAEIALQQAKEVAELANHAKSEFLARMSHELRTPMNAILGFTQLIERDLERNPKVLLANHKEHLDIISRSGEHLLNLINDVLEMSKIEAGRIVLNPTKFDLTCLLDSINDMLAFKAESKGLDFNVSANPSLPQYIETDESKLRQVLINLLGNSIKFTEKGSITLRVNPLNSKLSSNQILINFEVEDTGAGISVEELALLFQPFVQTETGRKSQQGTGLGLPISQQFVQLMGGDITVTSEVGKGTIFQFYIQANLANFSEIRCQELTQRVMGLAPNQPDYRILVVDDNWTNRQLVIKVLNPLGFQLKEAENGQEAITLWESWQPHLIFMDMRMPVMNGYEATQWIKQHLQGQATVIIALTASALQQDQLVVLSAGCDDFIRKPFRVEVLFEKIAQHLGVNFIYEKDEIDLEPSAMSAFPVKLNHIAELTAEVVALLPEPIVQELYRGSLKLNSKLVTEAIKKIPVSQQPIGQLLTQLVNDFRYDIIINLTEAIAEKN</sequence>
<keyword evidence="6 14" id="KW-0418">Kinase</keyword>
<evidence type="ECO:0000313" key="14">
    <source>
        <dbReference type="EMBL" id="CUR30385.1"/>
    </source>
</evidence>
<dbReference type="CDD" id="cd00082">
    <property type="entry name" value="HisKA"/>
    <property type="match status" value="1"/>
</dbReference>
<evidence type="ECO:0000256" key="6">
    <source>
        <dbReference type="ARBA" id="ARBA00022777"/>
    </source>
</evidence>
<dbReference type="InterPro" id="IPR000700">
    <property type="entry name" value="PAS-assoc_C"/>
</dbReference>
<dbReference type="EC" id="2.7.13.3" evidence="3"/>
<dbReference type="InterPro" id="IPR011006">
    <property type="entry name" value="CheY-like_superfamily"/>
</dbReference>
<dbReference type="GO" id="GO:0000155">
    <property type="term" value="F:phosphorelay sensor kinase activity"/>
    <property type="evidence" value="ECO:0007669"/>
    <property type="project" value="InterPro"/>
</dbReference>
<reference evidence="15" key="1">
    <citation type="submission" date="2015-10" db="EMBL/GenBank/DDBJ databases">
        <authorList>
            <person name="Regsiter A."/>
            <person name="william w."/>
        </authorList>
    </citation>
    <scope>NUCLEOTIDE SEQUENCE [LARGE SCALE GENOMIC DNA]</scope>
</reference>
<dbReference type="Pfam" id="PF00072">
    <property type="entry name" value="Response_reg"/>
    <property type="match status" value="1"/>
</dbReference>
<dbReference type="SMART" id="SM00388">
    <property type="entry name" value="HisKA"/>
    <property type="match status" value="1"/>
</dbReference>
<dbReference type="STRING" id="671072.PL9214240002"/>
<comment type="catalytic activity">
    <reaction evidence="1">
        <text>ATP + protein L-histidine = ADP + protein N-phospho-L-histidine.</text>
        <dbReference type="EC" id="2.7.13.3"/>
    </reaction>
</comment>
<protein>
    <recommendedName>
        <fullName evidence="8">Circadian input-output histidine kinase CikA</fullName>
        <ecNumber evidence="3">2.7.13.3</ecNumber>
    </recommendedName>
</protein>
<feature type="domain" description="Response regulatory" evidence="11">
    <location>
        <begin position="680"/>
        <end position="796"/>
    </location>
</feature>
<dbReference type="SUPFAM" id="SSF47384">
    <property type="entry name" value="Homodimeric domain of signal transducing histidine kinase"/>
    <property type="match status" value="1"/>
</dbReference>
<dbReference type="Pfam" id="PF13426">
    <property type="entry name" value="PAS_9"/>
    <property type="match status" value="1"/>
</dbReference>
<feature type="domain" description="PAS" evidence="12">
    <location>
        <begin position="294"/>
        <end position="329"/>
    </location>
</feature>
<dbReference type="PROSITE" id="PS50112">
    <property type="entry name" value="PAS"/>
    <property type="match status" value="2"/>
</dbReference>
<dbReference type="InterPro" id="IPR001789">
    <property type="entry name" value="Sig_transdc_resp-reg_receiver"/>
</dbReference>
<dbReference type="InterPro" id="IPR001610">
    <property type="entry name" value="PAC"/>
</dbReference>
<dbReference type="InterPro" id="IPR036890">
    <property type="entry name" value="HATPase_C_sf"/>
</dbReference>
<dbReference type="SUPFAM" id="SSF52172">
    <property type="entry name" value="CheY-like"/>
    <property type="match status" value="1"/>
</dbReference>
<dbReference type="SUPFAM" id="SSF55874">
    <property type="entry name" value="ATPase domain of HSP90 chaperone/DNA topoisomerase II/histidine kinase"/>
    <property type="match status" value="1"/>
</dbReference>
<dbReference type="NCBIfam" id="TIGR00229">
    <property type="entry name" value="sensory_box"/>
    <property type="match status" value="3"/>
</dbReference>
<dbReference type="Pfam" id="PF08447">
    <property type="entry name" value="PAS_3"/>
    <property type="match status" value="1"/>
</dbReference>
<feature type="domain" description="PAS" evidence="12">
    <location>
        <begin position="32"/>
        <end position="102"/>
    </location>
</feature>
<evidence type="ECO:0000256" key="5">
    <source>
        <dbReference type="ARBA" id="ARBA00022679"/>
    </source>
</evidence>
<dbReference type="PRINTS" id="PR00344">
    <property type="entry name" value="BCTRLSENSOR"/>
</dbReference>
<dbReference type="SMART" id="SM00448">
    <property type="entry name" value="REC"/>
    <property type="match status" value="1"/>
</dbReference>
<dbReference type="PROSITE" id="PS50109">
    <property type="entry name" value="HIS_KIN"/>
    <property type="match status" value="1"/>
</dbReference>
<dbReference type="FunFam" id="3.30.565.10:FF:000010">
    <property type="entry name" value="Sensor histidine kinase RcsC"/>
    <property type="match status" value="1"/>
</dbReference>
<dbReference type="SMART" id="SM00091">
    <property type="entry name" value="PAS"/>
    <property type="match status" value="3"/>
</dbReference>
<dbReference type="Gene3D" id="1.10.287.130">
    <property type="match status" value="1"/>
</dbReference>
<evidence type="ECO:0000259" key="12">
    <source>
        <dbReference type="PROSITE" id="PS50112"/>
    </source>
</evidence>
<name>A0A1J1LFN9_9CYAN</name>
<feature type="domain" description="PAC" evidence="13">
    <location>
        <begin position="231"/>
        <end position="289"/>
    </location>
</feature>
<dbReference type="RefSeq" id="WP_245824160.1">
    <property type="nucleotide sequence ID" value="NZ_LN889779.1"/>
</dbReference>
<organism evidence="14 15">
    <name type="scientific">Planktothrix tepida PCC 9214</name>
    <dbReference type="NCBI Taxonomy" id="671072"/>
    <lineage>
        <taxon>Bacteria</taxon>
        <taxon>Bacillati</taxon>
        <taxon>Cyanobacteriota</taxon>
        <taxon>Cyanophyceae</taxon>
        <taxon>Oscillatoriophycideae</taxon>
        <taxon>Oscillatoriales</taxon>
        <taxon>Microcoleaceae</taxon>
        <taxon>Planktothrix</taxon>
    </lineage>
</organism>
<feature type="domain" description="Histidine kinase" evidence="10">
    <location>
        <begin position="426"/>
        <end position="654"/>
    </location>
</feature>
<evidence type="ECO:0000259" key="11">
    <source>
        <dbReference type="PROSITE" id="PS50110"/>
    </source>
</evidence>
<proteinExistence type="inferred from homology"/>
<dbReference type="InterPro" id="IPR003661">
    <property type="entry name" value="HisK_dim/P_dom"/>
</dbReference>
<evidence type="ECO:0000256" key="9">
    <source>
        <dbReference type="PROSITE-ProRule" id="PRU00169"/>
    </source>
</evidence>
<dbReference type="Pfam" id="PF08448">
    <property type="entry name" value="PAS_4"/>
    <property type="match status" value="1"/>
</dbReference>
<accession>A0A1J1LFN9</accession>
<evidence type="ECO:0000256" key="2">
    <source>
        <dbReference type="ARBA" id="ARBA00006402"/>
    </source>
</evidence>
<dbReference type="PROSITE" id="PS50113">
    <property type="entry name" value="PAC"/>
    <property type="match status" value="2"/>
</dbReference>
<dbReference type="SUPFAM" id="SSF55785">
    <property type="entry name" value="PYP-like sensor domain (PAS domain)"/>
    <property type="match status" value="3"/>
</dbReference>
<dbReference type="InterPro" id="IPR035965">
    <property type="entry name" value="PAS-like_dom_sf"/>
</dbReference>
<dbReference type="InterPro" id="IPR003594">
    <property type="entry name" value="HATPase_dom"/>
</dbReference>
<dbReference type="InterPro" id="IPR000014">
    <property type="entry name" value="PAS"/>
</dbReference>
<dbReference type="InterPro" id="IPR013656">
    <property type="entry name" value="PAS_4"/>
</dbReference>
<feature type="modified residue" description="4-aspartylphosphate" evidence="9">
    <location>
        <position position="729"/>
    </location>
</feature>
<dbReference type="GO" id="GO:0005886">
    <property type="term" value="C:plasma membrane"/>
    <property type="evidence" value="ECO:0007669"/>
    <property type="project" value="TreeGrafter"/>
</dbReference>
<dbReference type="GO" id="GO:0009927">
    <property type="term" value="F:histidine phosphotransfer kinase activity"/>
    <property type="evidence" value="ECO:0007669"/>
    <property type="project" value="TreeGrafter"/>
</dbReference>
<dbReference type="PANTHER" id="PTHR43047">
    <property type="entry name" value="TWO-COMPONENT HISTIDINE PROTEIN KINASE"/>
    <property type="match status" value="1"/>
</dbReference>
<dbReference type="CDD" id="cd17546">
    <property type="entry name" value="REC_hyHK_CKI1_RcsC-like"/>
    <property type="match status" value="1"/>
</dbReference>
<dbReference type="PROSITE" id="PS50110">
    <property type="entry name" value="RESPONSE_REGULATORY"/>
    <property type="match status" value="1"/>
</dbReference>
<evidence type="ECO:0000313" key="15">
    <source>
        <dbReference type="Proteomes" id="UP000184315"/>
    </source>
</evidence>
<evidence type="ECO:0000259" key="10">
    <source>
        <dbReference type="PROSITE" id="PS50109"/>
    </source>
</evidence>
<keyword evidence="5" id="KW-0808">Transferase</keyword>
<comment type="similarity">
    <text evidence="2">In the N-terminal section; belongs to the phytochrome family.</text>
</comment>
<dbReference type="CDD" id="cd16922">
    <property type="entry name" value="HATPase_EvgS-ArcB-TorS-like"/>
    <property type="match status" value="1"/>
</dbReference>
<dbReference type="PANTHER" id="PTHR43047:SF72">
    <property type="entry name" value="OSMOSENSING HISTIDINE PROTEIN KINASE SLN1"/>
    <property type="match status" value="1"/>
</dbReference>
<feature type="domain" description="PAC" evidence="13">
    <location>
        <begin position="106"/>
        <end position="158"/>
    </location>
</feature>
<dbReference type="Gene3D" id="3.40.50.2300">
    <property type="match status" value="1"/>
</dbReference>
<dbReference type="Pfam" id="PF02518">
    <property type="entry name" value="HATPase_c"/>
    <property type="match status" value="1"/>
</dbReference>
<dbReference type="InterPro" id="IPR013655">
    <property type="entry name" value="PAS_fold_3"/>
</dbReference>
<dbReference type="InterPro" id="IPR004358">
    <property type="entry name" value="Sig_transdc_His_kin-like_C"/>
</dbReference>
<dbReference type="Gene3D" id="3.30.450.20">
    <property type="entry name" value="PAS domain"/>
    <property type="match status" value="3"/>
</dbReference>
<evidence type="ECO:0000256" key="3">
    <source>
        <dbReference type="ARBA" id="ARBA00012438"/>
    </source>
</evidence>
<evidence type="ECO:0000256" key="7">
    <source>
        <dbReference type="ARBA" id="ARBA00023012"/>
    </source>
</evidence>
<evidence type="ECO:0000256" key="4">
    <source>
        <dbReference type="ARBA" id="ARBA00022553"/>
    </source>
</evidence>
<dbReference type="AlphaFoldDB" id="A0A1J1LFN9"/>
<dbReference type="Gene3D" id="3.30.565.10">
    <property type="entry name" value="Histidine kinase-like ATPase, C-terminal domain"/>
    <property type="match status" value="1"/>
</dbReference>
<dbReference type="InterPro" id="IPR036097">
    <property type="entry name" value="HisK_dim/P_sf"/>
</dbReference>
<dbReference type="Proteomes" id="UP000184315">
    <property type="component" value="Unassembled WGS sequence"/>
</dbReference>
<dbReference type="Pfam" id="PF00512">
    <property type="entry name" value="HisKA"/>
    <property type="match status" value="1"/>
</dbReference>
<gene>
    <name evidence="14" type="ORF">PL9214240002</name>
</gene>
<dbReference type="SMART" id="SM00086">
    <property type="entry name" value="PAC"/>
    <property type="match status" value="2"/>
</dbReference>
<dbReference type="EMBL" id="CZDF01000127">
    <property type="protein sequence ID" value="CUR30385.1"/>
    <property type="molecule type" value="Genomic_DNA"/>
</dbReference>
<dbReference type="CDD" id="cd00130">
    <property type="entry name" value="PAS"/>
    <property type="match status" value="3"/>
</dbReference>
<keyword evidence="15" id="KW-1185">Reference proteome</keyword>
<evidence type="ECO:0000256" key="8">
    <source>
        <dbReference type="ARBA" id="ARBA00074306"/>
    </source>
</evidence>
<dbReference type="SMART" id="SM00387">
    <property type="entry name" value="HATPase_c"/>
    <property type="match status" value="1"/>
</dbReference>
<evidence type="ECO:0000259" key="13">
    <source>
        <dbReference type="PROSITE" id="PS50113"/>
    </source>
</evidence>
<keyword evidence="7" id="KW-0902">Two-component regulatory system</keyword>
<keyword evidence="4 9" id="KW-0597">Phosphoprotein</keyword>
<evidence type="ECO:0000256" key="1">
    <source>
        <dbReference type="ARBA" id="ARBA00000085"/>
    </source>
</evidence>